<keyword evidence="4 7" id="KW-1133">Transmembrane helix</keyword>
<keyword evidence="9" id="KW-1185">Reference proteome</keyword>
<feature type="region of interest" description="Disordered" evidence="6">
    <location>
        <begin position="527"/>
        <end position="611"/>
    </location>
</feature>
<evidence type="ECO:0000256" key="6">
    <source>
        <dbReference type="SAM" id="MobiDB-lite"/>
    </source>
</evidence>
<organism evidence="8 9">
    <name type="scientific">Chloropicon roscoffensis</name>
    <dbReference type="NCBI Taxonomy" id="1461544"/>
    <lineage>
        <taxon>Eukaryota</taxon>
        <taxon>Viridiplantae</taxon>
        <taxon>Chlorophyta</taxon>
        <taxon>Chloropicophyceae</taxon>
        <taxon>Chloropicales</taxon>
        <taxon>Chloropicaceae</taxon>
        <taxon>Chloropicon</taxon>
    </lineage>
</organism>
<evidence type="ECO:0000313" key="8">
    <source>
        <dbReference type="EMBL" id="WZN60581.1"/>
    </source>
</evidence>
<feature type="transmembrane region" description="Helical" evidence="7">
    <location>
        <begin position="115"/>
        <end position="134"/>
    </location>
</feature>
<keyword evidence="3 7" id="KW-0812">Transmembrane</keyword>
<feature type="transmembrane region" description="Helical" evidence="7">
    <location>
        <begin position="365"/>
        <end position="387"/>
    </location>
</feature>
<reference evidence="8 9" key="1">
    <citation type="submission" date="2024-03" db="EMBL/GenBank/DDBJ databases">
        <title>Complete genome sequence of the green alga Chloropicon roscoffensis RCC1871.</title>
        <authorList>
            <person name="Lemieux C."/>
            <person name="Pombert J.-F."/>
            <person name="Otis C."/>
            <person name="Turmel M."/>
        </authorList>
    </citation>
    <scope>NUCLEOTIDE SEQUENCE [LARGE SCALE GENOMIC DNA]</scope>
    <source>
        <strain evidence="8 9">RCC1871</strain>
    </source>
</reference>
<dbReference type="InterPro" id="IPR006876">
    <property type="entry name" value="LMBR1-like_membr_prot"/>
</dbReference>
<accession>A0AAX4P3E2</accession>
<protein>
    <submittedName>
        <fullName evidence="8">LMBR1-like membrane protein</fullName>
    </submittedName>
</protein>
<evidence type="ECO:0000313" key="9">
    <source>
        <dbReference type="Proteomes" id="UP001472866"/>
    </source>
</evidence>
<dbReference type="AlphaFoldDB" id="A0AAX4P3E2"/>
<sequence length="611" mass="68238">MLAYTVTIAVISLLISAYGIRFYAAPTCAWLVKAIVATSWLFCVGMVLIVPTDVQVSAREVQPKQQHIALSLLWNTTYWMCFLFTWVFNPIIASFVSSADFTFTARMTASFKENILVYVVSGVVTVLGVLLLIFSGKLTWEGIPGVISAAGNVFGLVVVVLLLAYGLVDVPRSIWRYSDLDAWSLHATKKVGKLHKKVEEAMSELKISAALAANMSKLISKRDSLRKYVDQINEEISGAIPLSAVQDVEFGDLDLDYELDHEGMVSLRKRCQRAVIVFHRSKYQYTKLVKSVQFTRDRLAHLQETGAHTQLLAREVGLKTLAVFCNILSAGIIMAEATLFLGTSLPYSDTFSVISMLLKVCNENIVGTYSMILVFLLYFCSCTYHSLFKMKIFSLYYLVPNYTDSYSLLLNASMLARFTAPLCYNFITLTKLKHTALTDSALAPMGKVPFFGRDFNLYYPIMGCVFYFAVAFNFWGRLIKAFRWVTFSSSLNFDDEEDEDDQSDFLTRGQSAVYRADTALLDFDSIGEGGHGNGAGPREDSFTSSEKGQKKHRELDTDERWRQAQERMREKRGASSGRSAARSTGTGRDTSAGQNSTTSEKLDSIFKGLLS</sequence>
<evidence type="ECO:0000256" key="1">
    <source>
        <dbReference type="ARBA" id="ARBA00004141"/>
    </source>
</evidence>
<feature type="transmembrane region" description="Helical" evidence="7">
    <location>
        <begin position="77"/>
        <end position="103"/>
    </location>
</feature>
<dbReference type="EMBL" id="CP151503">
    <property type="protein sequence ID" value="WZN60581.1"/>
    <property type="molecule type" value="Genomic_DNA"/>
</dbReference>
<feature type="compositionally biased region" description="Polar residues" evidence="6">
    <location>
        <begin position="589"/>
        <end position="599"/>
    </location>
</feature>
<feature type="compositionally biased region" description="Low complexity" evidence="6">
    <location>
        <begin position="574"/>
        <end position="588"/>
    </location>
</feature>
<dbReference type="InterPro" id="IPR051584">
    <property type="entry name" value="GPCR-associated_LMBR1"/>
</dbReference>
<proteinExistence type="inferred from homology"/>
<evidence type="ECO:0000256" key="7">
    <source>
        <dbReference type="SAM" id="Phobius"/>
    </source>
</evidence>
<feature type="transmembrane region" description="Helical" evidence="7">
    <location>
        <begin position="408"/>
        <end position="427"/>
    </location>
</feature>
<dbReference type="PANTHER" id="PTHR21355:SF0">
    <property type="entry name" value="G-PROTEIN COUPLED RECEPTOR-ASSOCIATED PROTEIN LMBRD2"/>
    <property type="match status" value="1"/>
</dbReference>
<dbReference type="GO" id="GO:0016020">
    <property type="term" value="C:membrane"/>
    <property type="evidence" value="ECO:0007669"/>
    <property type="project" value="UniProtKB-SubCell"/>
</dbReference>
<feature type="transmembrane region" description="Helical" evidence="7">
    <location>
        <begin position="321"/>
        <end position="345"/>
    </location>
</feature>
<comment type="similarity">
    <text evidence="2">Belongs to the LIMR family.</text>
</comment>
<dbReference type="PANTHER" id="PTHR21355">
    <property type="entry name" value="G-PROTEIN COUPLED RECEPTOR-ASSOCIATED PROTEIN LMBRD2"/>
    <property type="match status" value="1"/>
</dbReference>
<evidence type="ECO:0000256" key="5">
    <source>
        <dbReference type="ARBA" id="ARBA00023136"/>
    </source>
</evidence>
<feature type="transmembrane region" description="Helical" evidence="7">
    <location>
        <begin position="457"/>
        <end position="475"/>
    </location>
</feature>
<evidence type="ECO:0000256" key="4">
    <source>
        <dbReference type="ARBA" id="ARBA00022989"/>
    </source>
</evidence>
<evidence type="ECO:0000256" key="3">
    <source>
        <dbReference type="ARBA" id="ARBA00022692"/>
    </source>
</evidence>
<name>A0AAX4P3E2_9CHLO</name>
<dbReference type="Pfam" id="PF04791">
    <property type="entry name" value="LMBR1"/>
    <property type="match status" value="1"/>
</dbReference>
<evidence type="ECO:0000256" key="2">
    <source>
        <dbReference type="ARBA" id="ARBA00010487"/>
    </source>
</evidence>
<gene>
    <name evidence="8" type="ORF">HKI87_03g21150</name>
</gene>
<comment type="subcellular location">
    <subcellularLocation>
        <location evidence="1">Membrane</location>
        <topology evidence="1">Multi-pass membrane protein</topology>
    </subcellularLocation>
</comment>
<dbReference type="Proteomes" id="UP001472866">
    <property type="component" value="Chromosome 03"/>
</dbReference>
<keyword evidence="5 7" id="KW-0472">Membrane</keyword>
<feature type="transmembrane region" description="Helical" evidence="7">
    <location>
        <begin position="31"/>
        <end position="50"/>
    </location>
</feature>
<feature type="transmembrane region" description="Helical" evidence="7">
    <location>
        <begin position="6"/>
        <end position="24"/>
    </location>
</feature>
<feature type="transmembrane region" description="Helical" evidence="7">
    <location>
        <begin position="146"/>
        <end position="168"/>
    </location>
</feature>
<feature type="compositionally biased region" description="Basic and acidic residues" evidence="6">
    <location>
        <begin position="553"/>
        <end position="573"/>
    </location>
</feature>